<dbReference type="InterPro" id="IPR015943">
    <property type="entry name" value="WD40/YVTN_repeat-like_dom_sf"/>
</dbReference>
<dbReference type="GO" id="GO:0046872">
    <property type="term" value="F:metal ion binding"/>
    <property type="evidence" value="ECO:0007669"/>
    <property type="project" value="UniProtKB-KW"/>
</dbReference>
<evidence type="ECO:0000256" key="4">
    <source>
        <dbReference type="PROSITE-ProRule" id="PRU00433"/>
    </source>
</evidence>
<sequence length="917" mass="97639">MTRSGLLRKALAIAGLAVPLTAPTLAHAASSYTLFESGQVRPLALSTDGKHLFAVNTPDGRLEIFRVKKNGLSHVGSVPVGLEPVAVAARNDDEVWVVNHLSDSISVVDVSDPEHGRVVRTLLVGDEPRDIVFGGPNRRRAFITTAHRGQNRPSDPQFATPGVGRADVWVFDANALGAPLGGTPLTIVTLFSDTPRALAVSPDGSKVYAAAFHSGNRTTVVSDLLVPDGGEAAGGVAAPNTNFEGLPQPESSIIVKHNGANWVDSIGRTWDDEVRFSLPDEDVFVIDATAHPPAQKAGPSGFYTGVGTILYNMIVNPVNGKVYVTNTDAQNDKRFEGPGIFAGETLRGHLHESRITVLGAGSVAPRHINKHIDYASCCAPLPNTENERSLALPQGMAITSNGATLYVAALGSNKIGIFNTAALENDTFVPSATNHIPVSGGGPTGIVLDQARGRLYALTSFDNAISIIDTATRVETAHVPMHNPEPPSITHGRKFLYDAKFSSSHGDSSCASCHVFGDFDSLAWDLGNPDAVTIPNPGPFLVEDPGTPDYRPMKGPMTTQSLRGMANHGPMHWRGDRTGGNDAPSVQPDSGIFDEVAAFKKFNPAFVELLGRHTELSEPDMDAFTDFVLRITYPPNPIRNLDNSLTPDQQAGKAFFTGPMSDVTHSCEGCHTLDTTGNPESEAPGFFGTMGLSTFEGTPQTMKVPHFRNLYQKVGMFGMAEAPGIEPGDNGFMGDQVRGFGFLHDGMIDTIFRFMHFGFGESEFNPEGFPVGPSGQLLRRQVESFLLAFDSNMAPIVGQQATLTQTSNAAVHARLNLLRSRAEAGECDLVVKGHLLGSELGYLYAGGGLFTSNRAGSPPIADATLRLVSLLLNLPLTYTCTPPGSGERLGLDRDEDGFRDGDEHDAGSDPADPNSTP</sequence>
<proteinExistence type="predicted"/>
<keyword evidence="3 4" id="KW-0408">Iron</keyword>
<keyword evidence="1 4" id="KW-0349">Heme</keyword>
<dbReference type="PANTHER" id="PTHR47197:SF3">
    <property type="entry name" value="DIHYDRO-HEME D1 DEHYDROGENASE"/>
    <property type="match status" value="1"/>
</dbReference>
<dbReference type="SUPFAM" id="SSF50969">
    <property type="entry name" value="YVTN repeat-like/Quinoprotein amine dehydrogenase"/>
    <property type="match status" value="1"/>
</dbReference>
<keyword evidence="6" id="KW-0732">Signal</keyword>
<dbReference type="GO" id="GO:0009055">
    <property type="term" value="F:electron transfer activity"/>
    <property type="evidence" value="ECO:0007669"/>
    <property type="project" value="InterPro"/>
</dbReference>
<dbReference type="OrthoDB" id="5477293at2"/>
<evidence type="ECO:0000256" key="3">
    <source>
        <dbReference type="ARBA" id="ARBA00023004"/>
    </source>
</evidence>
<name>A0A4U1J974_9BACT</name>
<dbReference type="InterPro" id="IPR036909">
    <property type="entry name" value="Cyt_c-like_dom_sf"/>
</dbReference>
<feature type="domain" description="Cytochrome c" evidence="7">
    <location>
        <begin position="647"/>
        <end position="822"/>
    </location>
</feature>
<protein>
    <recommendedName>
        <fullName evidence="7">Cytochrome c domain-containing protein</fullName>
    </recommendedName>
</protein>
<dbReference type="SUPFAM" id="SSF46626">
    <property type="entry name" value="Cytochrome c"/>
    <property type="match status" value="2"/>
</dbReference>
<dbReference type="EMBL" id="SSMQ01000031">
    <property type="protein sequence ID" value="TKD03171.1"/>
    <property type="molecule type" value="Genomic_DNA"/>
</dbReference>
<gene>
    <name evidence="8" type="ORF">E8A74_27030</name>
</gene>
<dbReference type="AlphaFoldDB" id="A0A4U1J974"/>
<dbReference type="InterPro" id="IPR019405">
    <property type="entry name" value="Lactonase_7-beta_prop"/>
</dbReference>
<feature type="chain" id="PRO_5020990327" description="Cytochrome c domain-containing protein" evidence="6">
    <location>
        <begin position="29"/>
        <end position="917"/>
    </location>
</feature>
<reference evidence="8 9" key="1">
    <citation type="submission" date="2019-04" db="EMBL/GenBank/DDBJ databases">
        <authorList>
            <person name="Li Y."/>
            <person name="Wang J."/>
        </authorList>
    </citation>
    <scope>NUCLEOTIDE SEQUENCE [LARGE SCALE GENOMIC DNA]</scope>
    <source>
        <strain evidence="8 9">DSM 14668</strain>
    </source>
</reference>
<comment type="caution">
    <text evidence="8">The sequence shown here is derived from an EMBL/GenBank/DDBJ whole genome shotgun (WGS) entry which is preliminary data.</text>
</comment>
<dbReference type="RefSeq" id="WP_136931968.1">
    <property type="nucleotide sequence ID" value="NZ_SSMQ01000031.1"/>
</dbReference>
<dbReference type="Gene3D" id="2.130.10.10">
    <property type="entry name" value="YVTN repeat-like/Quinoprotein amine dehydrogenase"/>
    <property type="match status" value="2"/>
</dbReference>
<dbReference type="GO" id="GO:0020037">
    <property type="term" value="F:heme binding"/>
    <property type="evidence" value="ECO:0007669"/>
    <property type="project" value="InterPro"/>
</dbReference>
<evidence type="ECO:0000256" key="5">
    <source>
        <dbReference type="SAM" id="MobiDB-lite"/>
    </source>
</evidence>
<dbReference type="InterPro" id="IPR011044">
    <property type="entry name" value="Quino_amine_DH_bsu"/>
</dbReference>
<evidence type="ECO:0000256" key="2">
    <source>
        <dbReference type="ARBA" id="ARBA00022723"/>
    </source>
</evidence>
<feature type="signal peptide" evidence="6">
    <location>
        <begin position="1"/>
        <end position="28"/>
    </location>
</feature>
<evidence type="ECO:0000259" key="7">
    <source>
        <dbReference type="PROSITE" id="PS51007"/>
    </source>
</evidence>
<dbReference type="PROSITE" id="PS51007">
    <property type="entry name" value="CYTC"/>
    <property type="match status" value="1"/>
</dbReference>
<dbReference type="Pfam" id="PF10282">
    <property type="entry name" value="Lactonase"/>
    <property type="match status" value="1"/>
</dbReference>
<dbReference type="InterPro" id="IPR009056">
    <property type="entry name" value="Cyt_c-like_dom"/>
</dbReference>
<evidence type="ECO:0000256" key="6">
    <source>
        <dbReference type="SAM" id="SignalP"/>
    </source>
</evidence>
<evidence type="ECO:0000256" key="1">
    <source>
        <dbReference type="ARBA" id="ARBA00022617"/>
    </source>
</evidence>
<dbReference type="PANTHER" id="PTHR47197">
    <property type="entry name" value="PROTEIN NIRF"/>
    <property type="match status" value="1"/>
</dbReference>
<accession>A0A4U1J974</accession>
<evidence type="ECO:0000313" key="8">
    <source>
        <dbReference type="EMBL" id="TKD03171.1"/>
    </source>
</evidence>
<dbReference type="Proteomes" id="UP000309215">
    <property type="component" value="Unassembled WGS sequence"/>
</dbReference>
<feature type="compositionally biased region" description="Basic and acidic residues" evidence="5">
    <location>
        <begin position="889"/>
        <end position="907"/>
    </location>
</feature>
<keyword evidence="2 4" id="KW-0479">Metal-binding</keyword>
<feature type="region of interest" description="Disordered" evidence="5">
    <location>
        <begin position="883"/>
        <end position="917"/>
    </location>
</feature>
<organism evidence="8 9">
    <name type="scientific">Polyangium fumosum</name>
    <dbReference type="NCBI Taxonomy" id="889272"/>
    <lineage>
        <taxon>Bacteria</taxon>
        <taxon>Pseudomonadati</taxon>
        <taxon>Myxococcota</taxon>
        <taxon>Polyangia</taxon>
        <taxon>Polyangiales</taxon>
        <taxon>Polyangiaceae</taxon>
        <taxon>Polyangium</taxon>
    </lineage>
</organism>
<keyword evidence="9" id="KW-1185">Reference proteome</keyword>
<dbReference type="InterPro" id="IPR051200">
    <property type="entry name" value="Host-pathogen_enzymatic-act"/>
</dbReference>
<evidence type="ECO:0000313" key="9">
    <source>
        <dbReference type="Proteomes" id="UP000309215"/>
    </source>
</evidence>